<dbReference type="InterPro" id="IPR011548">
    <property type="entry name" value="HIBADH"/>
</dbReference>
<dbReference type="InterPro" id="IPR002204">
    <property type="entry name" value="3-OH-isobutyrate_DH-rel_CS"/>
</dbReference>
<reference evidence="11 12" key="1">
    <citation type="journal article" date="2019" name="Sci. Rep.">
        <title>Nanopore sequencing improves the draft genome of the human pathogenic amoeba Naegleria fowleri.</title>
        <authorList>
            <person name="Liechti N."/>
            <person name="Schurch N."/>
            <person name="Bruggmann R."/>
            <person name="Wittwer M."/>
        </authorList>
    </citation>
    <scope>NUCLEOTIDE SEQUENCE [LARGE SCALE GENOMIC DNA]</scope>
    <source>
        <strain evidence="11 12">ATCC 30894</strain>
    </source>
</reference>
<dbReference type="GO" id="GO:0008442">
    <property type="term" value="F:3-hydroxyisobutyrate dehydrogenase activity"/>
    <property type="evidence" value="ECO:0007669"/>
    <property type="project" value="UniProtKB-EC"/>
</dbReference>
<organism evidence="11 12">
    <name type="scientific">Naegleria fowleri</name>
    <name type="common">Brain eating amoeba</name>
    <dbReference type="NCBI Taxonomy" id="5763"/>
    <lineage>
        <taxon>Eukaryota</taxon>
        <taxon>Discoba</taxon>
        <taxon>Heterolobosea</taxon>
        <taxon>Tetramitia</taxon>
        <taxon>Eutetramitia</taxon>
        <taxon>Vahlkampfiidae</taxon>
        <taxon>Naegleria</taxon>
    </lineage>
</organism>
<comment type="pathway">
    <text evidence="1 8">Amino-acid degradation; L-valine degradation.</text>
</comment>
<evidence type="ECO:0000256" key="7">
    <source>
        <dbReference type="ARBA" id="ARBA00049197"/>
    </source>
</evidence>
<dbReference type="EC" id="1.1.1.31" evidence="3 8"/>
<dbReference type="VEuPathDB" id="AmoebaDB:NfTy_030420"/>
<keyword evidence="5 8" id="KW-0560">Oxidoreductase</keyword>
<sequence length="366" mass="39798">MFKKTCVSSCLSGVALKSSLSHRRLVSSSSSSTVRSFHQSYSLNQHREKLKVGFIGLGQMGARMAPNLLKQDVNAFDVYAYDVMDANVDLTLKKQPNIKACKSIEQIMQQNPDCVITMLPTPKIVTEVYNEVVSLKEKYGGSKVDQNIRTVCIDSSTVDPKTVQDIQQLMEQKKLNISIMDAPVSGGVNGAENATLTFMVGTDNKTDFEFAKTLLSKMGKSIVLCGDKVGMGQVAKLCNNLVLAISMAGVSEALVLGTKLGMDPKVLSQIFGTSTAQCWSVTSYNPYPGVMENVPSSRNYEGGFAVNLMLKDLGLVNGAAKNIGYDLAMGQMVEQLYKQASTNGLGQKDFGAILKYFKDQLESKQK</sequence>
<evidence type="ECO:0000256" key="1">
    <source>
        <dbReference type="ARBA" id="ARBA00005109"/>
    </source>
</evidence>
<dbReference type="UniPathway" id="UPA00362"/>
<comment type="catalytic activity">
    <reaction evidence="7 8">
        <text>3-hydroxy-2-methylpropanoate + NAD(+) = 2-methyl-3-oxopropanoate + NADH + H(+)</text>
        <dbReference type="Rhea" id="RHEA:17681"/>
        <dbReference type="ChEBI" id="CHEBI:11805"/>
        <dbReference type="ChEBI" id="CHEBI:15378"/>
        <dbReference type="ChEBI" id="CHEBI:57540"/>
        <dbReference type="ChEBI" id="CHEBI:57700"/>
        <dbReference type="ChEBI" id="CHEBI:57945"/>
        <dbReference type="EC" id="1.1.1.31"/>
    </reaction>
</comment>
<dbReference type="SUPFAM" id="SSF48179">
    <property type="entry name" value="6-phosphogluconate dehydrogenase C-terminal domain-like"/>
    <property type="match status" value="1"/>
</dbReference>
<dbReference type="GO" id="GO:0006574">
    <property type="term" value="P:L-valine catabolic process"/>
    <property type="evidence" value="ECO:0007669"/>
    <property type="project" value="UniProtKB-UniPathway"/>
</dbReference>
<dbReference type="InterPro" id="IPR006115">
    <property type="entry name" value="6PGDH_NADP-bd"/>
</dbReference>
<evidence type="ECO:0000313" key="12">
    <source>
        <dbReference type="Proteomes" id="UP000444721"/>
    </source>
</evidence>
<dbReference type="RefSeq" id="XP_044564338.1">
    <property type="nucleotide sequence ID" value="XM_044703503.1"/>
</dbReference>
<evidence type="ECO:0000256" key="3">
    <source>
        <dbReference type="ARBA" id="ARBA00012991"/>
    </source>
</evidence>
<comment type="similarity">
    <text evidence="2">Belongs to the HIBADH-related family. 3-hydroxyisobutyrate dehydrogenase subfamily.</text>
</comment>
<dbReference type="InterPro" id="IPR013328">
    <property type="entry name" value="6PGD_dom2"/>
</dbReference>
<keyword evidence="12" id="KW-1185">Reference proteome</keyword>
<dbReference type="Proteomes" id="UP000444721">
    <property type="component" value="Unassembled WGS sequence"/>
</dbReference>
<dbReference type="PANTHER" id="PTHR22981:SF7">
    <property type="entry name" value="3-HYDROXYISOBUTYRATE DEHYDROGENASE, MITOCHONDRIAL"/>
    <property type="match status" value="1"/>
</dbReference>
<dbReference type="SUPFAM" id="SSF51735">
    <property type="entry name" value="NAD(P)-binding Rossmann-fold domains"/>
    <property type="match status" value="1"/>
</dbReference>
<comment type="caution">
    <text evidence="11">The sequence shown here is derived from an EMBL/GenBank/DDBJ whole genome shotgun (WGS) entry which is preliminary data.</text>
</comment>
<evidence type="ECO:0000256" key="8">
    <source>
        <dbReference type="RuleBase" id="RU910714"/>
    </source>
</evidence>
<gene>
    <name evidence="11" type="ORF">FDP41_001293</name>
</gene>
<dbReference type="PANTHER" id="PTHR22981">
    <property type="entry name" value="3-HYDROXYISOBUTYRATE DEHYDROGENASE-RELATED"/>
    <property type="match status" value="1"/>
</dbReference>
<dbReference type="AlphaFoldDB" id="A0A6A5C281"/>
<dbReference type="EMBL" id="VFQX01000023">
    <property type="protein sequence ID" value="KAF0979625.1"/>
    <property type="molecule type" value="Genomic_DNA"/>
</dbReference>
<evidence type="ECO:0000259" key="10">
    <source>
        <dbReference type="Pfam" id="PF14833"/>
    </source>
</evidence>
<dbReference type="Pfam" id="PF03446">
    <property type="entry name" value="NAD_binding_2"/>
    <property type="match status" value="1"/>
</dbReference>
<feature type="domain" description="6-phosphogluconate dehydrogenase NADP-binding" evidence="9">
    <location>
        <begin position="51"/>
        <end position="226"/>
    </location>
</feature>
<dbReference type="InterPro" id="IPR008927">
    <property type="entry name" value="6-PGluconate_DH-like_C_sf"/>
</dbReference>
<keyword evidence="6 8" id="KW-0520">NAD</keyword>
<dbReference type="InterPro" id="IPR036291">
    <property type="entry name" value="NAD(P)-bd_dom_sf"/>
</dbReference>
<dbReference type="Gene3D" id="3.40.50.720">
    <property type="entry name" value="NAD(P)-binding Rossmann-like Domain"/>
    <property type="match status" value="1"/>
</dbReference>
<dbReference type="OrthoDB" id="435038at2759"/>
<name>A0A6A5C281_NAEFO</name>
<dbReference type="Gene3D" id="1.10.1040.10">
    <property type="entry name" value="N-(1-d-carboxylethyl)-l-norvaline Dehydrogenase, domain 2"/>
    <property type="match status" value="1"/>
</dbReference>
<dbReference type="NCBIfam" id="TIGR01692">
    <property type="entry name" value="HIBADH"/>
    <property type="match status" value="1"/>
</dbReference>
<evidence type="ECO:0000256" key="4">
    <source>
        <dbReference type="ARBA" id="ARBA00022456"/>
    </source>
</evidence>
<dbReference type="Pfam" id="PF14833">
    <property type="entry name" value="NAD_binding_11"/>
    <property type="match status" value="1"/>
</dbReference>
<dbReference type="GO" id="GO:0051287">
    <property type="term" value="F:NAD binding"/>
    <property type="evidence" value="ECO:0007669"/>
    <property type="project" value="InterPro"/>
</dbReference>
<proteinExistence type="inferred from homology"/>
<evidence type="ECO:0000256" key="6">
    <source>
        <dbReference type="ARBA" id="ARBA00023027"/>
    </source>
</evidence>
<dbReference type="InterPro" id="IPR029154">
    <property type="entry name" value="HIBADH-like_NADP-bd"/>
</dbReference>
<keyword evidence="4 8" id="KW-0101">Branched-chain amino acid catabolism</keyword>
<dbReference type="GeneID" id="68108511"/>
<dbReference type="FunFam" id="1.10.1040.10:FF:000006">
    <property type="entry name" value="3-hydroxyisobutyrate dehydrogenase"/>
    <property type="match status" value="1"/>
</dbReference>
<evidence type="ECO:0000259" key="9">
    <source>
        <dbReference type="Pfam" id="PF03446"/>
    </source>
</evidence>
<protein>
    <recommendedName>
        <fullName evidence="3 8">3-hydroxyisobutyrate dehydrogenase</fullName>
        <shortName evidence="8">HIBADH</shortName>
        <ecNumber evidence="3 8">1.1.1.31</ecNumber>
    </recommendedName>
</protein>
<accession>A0A6A5C281</accession>
<evidence type="ECO:0000256" key="5">
    <source>
        <dbReference type="ARBA" id="ARBA00023002"/>
    </source>
</evidence>
<feature type="domain" description="3-hydroxyisobutyrate dehydrogenase-like NAD-binding" evidence="10">
    <location>
        <begin position="230"/>
        <end position="356"/>
    </location>
</feature>
<dbReference type="VEuPathDB" id="AmoebaDB:FDP41_001293"/>
<evidence type="ECO:0000256" key="2">
    <source>
        <dbReference type="ARBA" id="ARBA00006013"/>
    </source>
</evidence>
<dbReference type="PROSITE" id="PS00895">
    <property type="entry name" value="3_HYDROXYISOBUT_DH"/>
    <property type="match status" value="1"/>
</dbReference>
<dbReference type="VEuPathDB" id="AmoebaDB:NF0128030"/>
<evidence type="ECO:0000313" key="11">
    <source>
        <dbReference type="EMBL" id="KAF0979625.1"/>
    </source>
</evidence>
<dbReference type="OMA" id="MGKKVWH"/>
<dbReference type="GO" id="GO:0050661">
    <property type="term" value="F:NADP binding"/>
    <property type="evidence" value="ECO:0007669"/>
    <property type="project" value="InterPro"/>
</dbReference>